<evidence type="ECO:0000256" key="3">
    <source>
        <dbReference type="ARBA" id="ARBA00023157"/>
    </source>
</evidence>
<proteinExistence type="predicted"/>
<dbReference type="OrthoDB" id="10027978at2759"/>
<dbReference type="GO" id="GO:0098609">
    <property type="term" value="P:cell-cell adhesion"/>
    <property type="evidence" value="ECO:0007669"/>
    <property type="project" value="TreeGrafter"/>
</dbReference>
<dbReference type="Gene3D" id="2.60.40.10">
    <property type="entry name" value="Immunoglobulins"/>
    <property type="match status" value="2"/>
</dbReference>
<dbReference type="Proteomes" id="UP000663852">
    <property type="component" value="Unassembled WGS sequence"/>
</dbReference>
<sequence>MLTADTAVISCCTLDKRLFSNSTSQKKDTRAHINTCIHVDNSSSNKKEIINVLYYIIGSTGAGRHAFFIAAHPSLPVTLPILSTGEIVTTARYHQHVLRTDAEKNVLEPSTYSGYTSLFTHTHISIFLIIELQAIEIVVQTQCGRLSSLIMSNFNINSSCRTLSDLIIIYFIILSSSLSFTTNAATMRVSCGTDIELKCPIRSTKNSYEVISWFRPNSSHSHLTLIAIGDILFSEYATIGRYNLVSSSSSSTPRLLISNVSREDQGIYACKSSSSGQHSIKLLVNSHPHLTPPSPLFLYPVNRTFTLTCSLSCDSEIHFDDLTWLVNGQLLNQSNYDFHTEPISSNTQRLTIFFNKKTQNFHQANYTCRYNGKEAHILVRRRTKDEFHRLPRQQDASAQYLFQSLFNAGQIRSPSVFLTMIFLLLSCIY</sequence>
<name>A0A813R1X0_ADIRI</name>
<organism evidence="7 8">
    <name type="scientific">Adineta ricciae</name>
    <name type="common">Rotifer</name>
    <dbReference type="NCBI Taxonomy" id="249248"/>
    <lineage>
        <taxon>Eukaryota</taxon>
        <taxon>Metazoa</taxon>
        <taxon>Spiralia</taxon>
        <taxon>Gnathifera</taxon>
        <taxon>Rotifera</taxon>
        <taxon>Eurotatoria</taxon>
        <taxon>Bdelloidea</taxon>
        <taxon>Adinetida</taxon>
        <taxon>Adinetidae</taxon>
        <taxon>Adineta</taxon>
    </lineage>
</organism>
<reference evidence="7" key="1">
    <citation type="submission" date="2021-02" db="EMBL/GenBank/DDBJ databases">
        <authorList>
            <person name="Nowell W R."/>
        </authorList>
    </citation>
    <scope>NUCLEOTIDE SEQUENCE</scope>
</reference>
<dbReference type="AlphaFoldDB" id="A0A813R1X0"/>
<feature type="domain" description="Ig-like" evidence="6">
    <location>
        <begin position="176"/>
        <end position="281"/>
    </location>
</feature>
<dbReference type="PANTHER" id="PTHR11640:SF31">
    <property type="entry name" value="IRREGULAR CHIASM C-ROUGHEST PROTEIN-RELATED"/>
    <property type="match status" value="1"/>
</dbReference>
<evidence type="ECO:0000256" key="2">
    <source>
        <dbReference type="ARBA" id="ARBA00023136"/>
    </source>
</evidence>
<evidence type="ECO:0000259" key="6">
    <source>
        <dbReference type="PROSITE" id="PS50835"/>
    </source>
</evidence>
<evidence type="ECO:0000256" key="1">
    <source>
        <dbReference type="ARBA" id="ARBA00004479"/>
    </source>
</evidence>
<gene>
    <name evidence="7" type="ORF">EDS130_LOCUS3564</name>
</gene>
<dbReference type="GO" id="GO:0005911">
    <property type="term" value="C:cell-cell junction"/>
    <property type="evidence" value="ECO:0007669"/>
    <property type="project" value="TreeGrafter"/>
</dbReference>
<dbReference type="InterPro" id="IPR036179">
    <property type="entry name" value="Ig-like_dom_sf"/>
</dbReference>
<dbReference type="GO" id="GO:0050839">
    <property type="term" value="F:cell adhesion molecule binding"/>
    <property type="evidence" value="ECO:0007669"/>
    <property type="project" value="TreeGrafter"/>
</dbReference>
<keyword evidence="5" id="KW-0393">Immunoglobulin domain</keyword>
<comment type="subcellular location">
    <subcellularLocation>
        <location evidence="1">Membrane</location>
        <topology evidence="1">Single-pass type I membrane protein</topology>
    </subcellularLocation>
</comment>
<feature type="domain" description="Ig-like" evidence="6">
    <location>
        <begin position="288"/>
        <end position="369"/>
    </location>
</feature>
<dbReference type="SMART" id="SM00409">
    <property type="entry name" value="IG"/>
    <property type="match status" value="2"/>
</dbReference>
<dbReference type="PANTHER" id="PTHR11640">
    <property type="entry name" value="NEPHRIN"/>
    <property type="match status" value="1"/>
</dbReference>
<dbReference type="InterPro" id="IPR013106">
    <property type="entry name" value="Ig_V-set"/>
</dbReference>
<keyword evidence="2" id="KW-0472">Membrane</keyword>
<dbReference type="EMBL" id="CAJNOJ010000009">
    <property type="protein sequence ID" value="CAF0775777.1"/>
    <property type="molecule type" value="Genomic_DNA"/>
</dbReference>
<protein>
    <recommendedName>
        <fullName evidence="6">Ig-like domain-containing protein</fullName>
    </recommendedName>
</protein>
<dbReference type="InterPro" id="IPR051275">
    <property type="entry name" value="Cell_adhesion_signaling"/>
</dbReference>
<dbReference type="InterPro" id="IPR003598">
    <property type="entry name" value="Ig_sub2"/>
</dbReference>
<keyword evidence="4" id="KW-0325">Glycoprotein</keyword>
<dbReference type="InterPro" id="IPR007110">
    <property type="entry name" value="Ig-like_dom"/>
</dbReference>
<accession>A0A813R1X0</accession>
<dbReference type="PROSITE" id="PS50835">
    <property type="entry name" value="IG_LIKE"/>
    <property type="match status" value="2"/>
</dbReference>
<dbReference type="SMART" id="SM00408">
    <property type="entry name" value="IGc2"/>
    <property type="match status" value="1"/>
</dbReference>
<dbReference type="InterPro" id="IPR003599">
    <property type="entry name" value="Ig_sub"/>
</dbReference>
<dbReference type="SUPFAM" id="SSF48726">
    <property type="entry name" value="Immunoglobulin"/>
    <property type="match status" value="2"/>
</dbReference>
<dbReference type="Pfam" id="PF07686">
    <property type="entry name" value="V-set"/>
    <property type="match status" value="1"/>
</dbReference>
<comment type="caution">
    <text evidence="7">The sequence shown here is derived from an EMBL/GenBank/DDBJ whole genome shotgun (WGS) entry which is preliminary data.</text>
</comment>
<evidence type="ECO:0000256" key="4">
    <source>
        <dbReference type="ARBA" id="ARBA00023180"/>
    </source>
</evidence>
<keyword evidence="3" id="KW-1015">Disulfide bond</keyword>
<dbReference type="InterPro" id="IPR013151">
    <property type="entry name" value="Immunoglobulin_dom"/>
</dbReference>
<dbReference type="InterPro" id="IPR013783">
    <property type="entry name" value="Ig-like_fold"/>
</dbReference>
<evidence type="ECO:0000313" key="8">
    <source>
        <dbReference type="Proteomes" id="UP000663852"/>
    </source>
</evidence>
<dbReference type="GO" id="GO:0005886">
    <property type="term" value="C:plasma membrane"/>
    <property type="evidence" value="ECO:0007669"/>
    <property type="project" value="TreeGrafter"/>
</dbReference>
<dbReference type="Pfam" id="PF00047">
    <property type="entry name" value="ig"/>
    <property type="match status" value="1"/>
</dbReference>
<dbReference type="SMART" id="SM00406">
    <property type="entry name" value="IGv"/>
    <property type="match status" value="1"/>
</dbReference>
<evidence type="ECO:0000256" key="5">
    <source>
        <dbReference type="ARBA" id="ARBA00023319"/>
    </source>
</evidence>
<evidence type="ECO:0000313" key="7">
    <source>
        <dbReference type="EMBL" id="CAF0775777.1"/>
    </source>
</evidence>